<accession>A0ABR9LZQ6</accession>
<proteinExistence type="predicted"/>
<feature type="transmembrane region" description="Helical" evidence="1">
    <location>
        <begin position="93"/>
        <end position="115"/>
    </location>
</feature>
<evidence type="ECO:0000256" key="1">
    <source>
        <dbReference type="SAM" id="Phobius"/>
    </source>
</evidence>
<name>A0ABR9LZQ6_9ACTN</name>
<keyword evidence="3" id="KW-1185">Reference proteome</keyword>
<keyword evidence="1" id="KW-1133">Transmembrane helix</keyword>
<feature type="transmembrane region" description="Helical" evidence="1">
    <location>
        <begin position="159"/>
        <end position="179"/>
    </location>
</feature>
<protein>
    <submittedName>
        <fullName evidence="2">Uncharacterized protein</fullName>
    </submittedName>
</protein>
<keyword evidence="1" id="KW-0812">Transmembrane</keyword>
<dbReference type="EMBL" id="JADBEK010000001">
    <property type="protein sequence ID" value="MBE1586134.1"/>
    <property type="molecule type" value="Genomic_DNA"/>
</dbReference>
<gene>
    <name evidence="2" type="ORF">H4W80_004392</name>
</gene>
<dbReference type="RefSeq" id="WP_318786984.1">
    <property type="nucleotide sequence ID" value="NZ_JADBEK010000001.1"/>
</dbReference>
<keyword evidence="1" id="KW-0472">Membrane</keyword>
<dbReference type="Proteomes" id="UP000633509">
    <property type="component" value="Unassembled WGS sequence"/>
</dbReference>
<evidence type="ECO:0000313" key="2">
    <source>
        <dbReference type="EMBL" id="MBE1586134.1"/>
    </source>
</evidence>
<reference evidence="2 3" key="1">
    <citation type="submission" date="2020-10" db="EMBL/GenBank/DDBJ databases">
        <title>Sequencing the genomes of 1000 actinobacteria strains.</title>
        <authorList>
            <person name="Klenk H.-P."/>
        </authorList>
    </citation>
    <scope>NUCLEOTIDE SEQUENCE [LARGE SCALE GENOMIC DNA]</scope>
    <source>
        <strain evidence="2 3">DSM 43173</strain>
    </source>
</reference>
<organism evidence="2 3">
    <name type="scientific">Nonomuraea angiospora</name>
    <dbReference type="NCBI Taxonomy" id="46172"/>
    <lineage>
        <taxon>Bacteria</taxon>
        <taxon>Bacillati</taxon>
        <taxon>Actinomycetota</taxon>
        <taxon>Actinomycetes</taxon>
        <taxon>Streptosporangiales</taxon>
        <taxon>Streptosporangiaceae</taxon>
        <taxon>Nonomuraea</taxon>
    </lineage>
</organism>
<comment type="caution">
    <text evidence="2">The sequence shown here is derived from an EMBL/GenBank/DDBJ whole genome shotgun (WGS) entry which is preliminary data.</text>
</comment>
<evidence type="ECO:0000313" key="3">
    <source>
        <dbReference type="Proteomes" id="UP000633509"/>
    </source>
</evidence>
<sequence>MTIWDTVSPCRPDRSRSRTTTSYGVRSSLAAAASPSWAANALLRGLPIELVAVLIVAARHGARTARRPRSRRVIAARAAILAFGLGLRLRHGWTAILVGVSLIALPYTVATLPLLPDPVSMWLLRLTLAAELAVQQTMTEYPQVTAHYAPSAGYFPLPWWAGLALLGAYTVIVMWIAVGRKPVADTDGR</sequence>